<evidence type="ECO:0000313" key="1">
    <source>
        <dbReference type="EMBL" id="CAE7285437.1"/>
    </source>
</evidence>
<dbReference type="AlphaFoldDB" id="A0A812N2E6"/>
<gene>
    <name evidence="1" type="ORF">SNEC2469_LOCUS6974</name>
</gene>
<dbReference type="Proteomes" id="UP000601435">
    <property type="component" value="Unassembled WGS sequence"/>
</dbReference>
<evidence type="ECO:0000313" key="2">
    <source>
        <dbReference type="Proteomes" id="UP000601435"/>
    </source>
</evidence>
<name>A0A812N2E6_9DINO</name>
<accession>A0A812N2E6</accession>
<dbReference type="EMBL" id="CAJNJA010011988">
    <property type="protein sequence ID" value="CAE7285437.1"/>
    <property type="molecule type" value="Genomic_DNA"/>
</dbReference>
<proteinExistence type="predicted"/>
<comment type="caution">
    <text evidence="1">The sequence shown here is derived from an EMBL/GenBank/DDBJ whole genome shotgun (WGS) entry which is preliminary data.</text>
</comment>
<dbReference type="OrthoDB" id="413196at2759"/>
<protein>
    <submittedName>
        <fullName evidence="1">Uncharacterized protein</fullName>
    </submittedName>
</protein>
<keyword evidence="2" id="KW-1185">Reference proteome</keyword>
<sequence>MDWSQNQRLQVRFGEDGERFLVEHMPADHSCGFHGIGIDRRTAAALLLQSLGDPEVKDFLASDLLAAIQTGERSSFPRELRHDTDLWTHLADYYRRQEALDHRRREATSFLQDVGASAVVQGAVERLGLVEALRLFFNELKDKAASLPSGREKLLAFQLLAQCKSQEKEAAATAAATAQALERLRQQCVRCISAYVSWVGSDDTFWLSFLRGCGSSEHSGGLLDAIAKVAGLTIRVWAEGHQAPLLSLLHEARFGSRLVNLWYQSELGHFDRLVPCTGFCELPAELVEYLEPWEKAAKKSMPELQPGPELLSCLRAVQQVLRSACVAVERGVAVTERPWQDFSAAWDTYQRNLLQGLGNREAHQRATSLNLQIM</sequence>
<reference evidence="1" key="1">
    <citation type="submission" date="2021-02" db="EMBL/GenBank/DDBJ databases">
        <authorList>
            <person name="Dougan E. K."/>
            <person name="Rhodes N."/>
            <person name="Thang M."/>
            <person name="Chan C."/>
        </authorList>
    </citation>
    <scope>NUCLEOTIDE SEQUENCE</scope>
</reference>
<organism evidence="1 2">
    <name type="scientific">Symbiodinium necroappetens</name>
    <dbReference type="NCBI Taxonomy" id="1628268"/>
    <lineage>
        <taxon>Eukaryota</taxon>
        <taxon>Sar</taxon>
        <taxon>Alveolata</taxon>
        <taxon>Dinophyceae</taxon>
        <taxon>Suessiales</taxon>
        <taxon>Symbiodiniaceae</taxon>
        <taxon>Symbiodinium</taxon>
    </lineage>
</organism>